<sequence>MHFLKRGWIVIIGSISFVTISYAKQYSTDNIPAIQPVTELQLNTLPQRQCLYAGKGYSLGAIITMDNLVLECRSAQEIELNGSLKWVVRQLPAVYVTPLGHK</sequence>
<comment type="caution">
    <text evidence="1">The sequence shown here is derived from an EMBL/GenBank/DDBJ whole genome shotgun (WGS) entry which is preliminary data.</text>
</comment>
<dbReference type="AlphaFoldDB" id="A0A2N4UUX2"/>
<organism evidence="1 2">
    <name type="scientific">Photobacterium carnosum</name>
    <dbReference type="NCBI Taxonomy" id="2023717"/>
    <lineage>
        <taxon>Bacteria</taxon>
        <taxon>Pseudomonadati</taxon>
        <taxon>Pseudomonadota</taxon>
        <taxon>Gammaproteobacteria</taxon>
        <taxon>Vibrionales</taxon>
        <taxon>Vibrionaceae</taxon>
        <taxon>Photobacterium</taxon>
    </lineage>
</organism>
<dbReference type="Pfam" id="PF07383">
    <property type="entry name" value="DUF1496"/>
    <property type="match status" value="1"/>
</dbReference>
<dbReference type="RefSeq" id="WP_101767898.1">
    <property type="nucleotide sequence ID" value="NZ_BPPU01000002.1"/>
</dbReference>
<keyword evidence="2" id="KW-1185">Reference proteome</keyword>
<evidence type="ECO:0000313" key="2">
    <source>
        <dbReference type="Proteomes" id="UP000234420"/>
    </source>
</evidence>
<proteinExistence type="predicted"/>
<evidence type="ECO:0000313" key="1">
    <source>
        <dbReference type="EMBL" id="PLC58824.1"/>
    </source>
</evidence>
<accession>A0A2N4UUX2</accession>
<evidence type="ECO:0008006" key="3">
    <source>
        <dbReference type="Google" id="ProtNLM"/>
    </source>
</evidence>
<protein>
    <recommendedName>
        <fullName evidence="3">DUF1496 domain-containing protein</fullName>
    </recommendedName>
</protein>
<dbReference type="EMBL" id="NPIB01000004">
    <property type="protein sequence ID" value="PLC58824.1"/>
    <property type="molecule type" value="Genomic_DNA"/>
</dbReference>
<reference evidence="1 2" key="1">
    <citation type="journal article" date="2018" name="Syst. Appl. Microbiol.">
        <title>Photobacterium carnosum sp. nov., isolated from spoiled modified atmosphere packaged poultry meat.</title>
        <authorList>
            <person name="Hilgarth M."/>
            <person name="Fuertes S."/>
            <person name="Ehrmann M."/>
            <person name="Vogel R.F."/>
        </authorList>
    </citation>
    <scope>NUCLEOTIDE SEQUENCE [LARGE SCALE GENOMIC DNA]</scope>
    <source>
        <strain evidence="1 2">TMW 2.2021</strain>
    </source>
</reference>
<dbReference type="Proteomes" id="UP000234420">
    <property type="component" value="Unassembled WGS sequence"/>
</dbReference>
<name>A0A2N4UUX2_9GAMM</name>
<dbReference type="InterPro" id="IPR009971">
    <property type="entry name" value="DUF1496"/>
</dbReference>
<gene>
    <name evidence="1" type="ORF">CIK00_05380</name>
</gene>